<feature type="region of interest" description="Disordered" evidence="1">
    <location>
        <begin position="187"/>
        <end position="206"/>
    </location>
</feature>
<feature type="region of interest" description="Disordered" evidence="1">
    <location>
        <begin position="1"/>
        <end position="22"/>
    </location>
</feature>
<comment type="caution">
    <text evidence="3">The sequence shown here is derived from an EMBL/GenBank/DDBJ whole genome shotgun (WGS) entry which is preliminary data.</text>
</comment>
<accession>A0AAE3YVV7</accession>
<keyword evidence="4" id="KW-1185">Reference proteome</keyword>
<evidence type="ECO:0000256" key="1">
    <source>
        <dbReference type="SAM" id="MobiDB-lite"/>
    </source>
</evidence>
<dbReference type="AlphaFoldDB" id="A0AAE3YVV7"/>
<evidence type="ECO:0000313" key="3">
    <source>
        <dbReference type="EMBL" id="MDR7280838.1"/>
    </source>
</evidence>
<feature type="transmembrane region" description="Helical" evidence="2">
    <location>
        <begin position="32"/>
        <end position="56"/>
    </location>
</feature>
<reference evidence="3" key="1">
    <citation type="submission" date="2023-07" db="EMBL/GenBank/DDBJ databases">
        <title>Sequencing the genomes of 1000 actinobacteria strains.</title>
        <authorList>
            <person name="Klenk H.-P."/>
        </authorList>
    </citation>
    <scope>NUCLEOTIDE SEQUENCE</scope>
    <source>
        <strain evidence="3">DSM 44707</strain>
    </source>
</reference>
<gene>
    <name evidence="3" type="ORF">J2S41_007616</name>
</gene>
<keyword evidence="2" id="KW-1133">Transmembrane helix</keyword>
<keyword evidence="2" id="KW-0812">Transmembrane</keyword>
<name>A0AAE3YVV7_9ACTN</name>
<feature type="compositionally biased region" description="Basic and acidic residues" evidence="1">
    <location>
        <begin position="197"/>
        <end position="206"/>
    </location>
</feature>
<evidence type="ECO:0000256" key="2">
    <source>
        <dbReference type="SAM" id="Phobius"/>
    </source>
</evidence>
<feature type="compositionally biased region" description="Pro residues" evidence="1">
    <location>
        <begin position="8"/>
        <end position="18"/>
    </location>
</feature>
<organism evidence="3 4">
    <name type="scientific">Catenuloplanes atrovinosus</name>
    <dbReference type="NCBI Taxonomy" id="137266"/>
    <lineage>
        <taxon>Bacteria</taxon>
        <taxon>Bacillati</taxon>
        <taxon>Actinomycetota</taxon>
        <taxon>Actinomycetes</taxon>
        <taxon>Micromonosporales</taxon>
        <taxon>Micromonosporaceae</taxon>
        <taxon>Catenuloplanes</taxon>
    </lineage>
</organism>
<dbReference type="RefSeq" id="WP_310375615.1">
    <property type="nucleotide sequence ID" value="NZ_JAVDYB010000001.1"/>
</dbReference>
<proteinExistence type="predicted"/>
<keyword evidence="2" id="KW-0472">Membrane</keyword>
<dbReference type="EMBL" id="JAVDYB010000001">
    <property type="protein sequence ID" value="MDR7280838.1"/>
    <property type="molecule type" value="Genomic_DNA"/>
</dbReference>
<dbReference type="Proteomes" id="UP001183643">
    <property type="component" value="Unassembled WGS sequence"/>
</dbReference>
<evidence type="ECO:0000313" key="4">
    <source>
        <dbReference type="Proteomes" id="UP001183643"/>
    </source>
</evidence>
<sequence length="206" mass="21815">MTDSSPSPSDPAPEPAPEAPARRGIGRRGWTLIVAGALVLIVLVSCGALLAVMAAVRGAVDLNREDRAVEAEVRTDVDAACLDLEQRLNRLVPPGATNGPAARAKAIRDENVAARPFLLELERVRAAHSAGHAGDYLDQEWSDGWRQVIEARASYADALDRAAGGGDPAFYLPPRDEDADPVADRLIADGPDGCDGPLRRLTEPSL</sequence>
<protein>
    <submittedName>
        <fullName evidence="3">Uncharacterized protein</fullName>
    </submittedName>
</protein>